<evidence type="ECO:0000313" key="7">
    <source>
        <dbReference type="EMBL" id="SNV58635.1"/>
    </source>
</evidence>
<dbReference type="RefSeq" id="WP_038588367.1">
    <property type="nucleotide sequence ID" value="NZ_CP009211.1"/>
</dbReference>
<feature type="transmembrane region" description="Helical" evidence="5">
    <location>
        <begin position="59"/>
        <end position="81"/>
    </location>
</feature>
<keyword evidence="4 5" id="KW-0472">Membrane</keyword>
<dbReference type="InterPro" id="IPR000292">
    <property type="entry name" value="For/NO2_transpt"/>
</dbReference>
<feature type="transmembrane region" description="Helical" evidence="5">
    <location>
        <begin position="231"/>
        <end position="251"/>
    </location>
</feature>
<dbReference type="HOGENOM" id="CLU_036896_2_0_11"/>
<feature type="transmembrane region" description="Helical" evidence="5">
    <location>
        <begin position="152"/>
        <end position="175"/>
    </location>
</feature>
<dbReference type="Proteomes" id="UP000028780">
    <property type="component" value="Chromosome"/>
</dbReference>
<dbReference type="InterPro" id="IPR023271">
    <property type="entry name" value="Aquaporin-like"/>
</dbReference>
<dbReference type="EMBL" id="CP009211">
    <property type="protein sequence ID" value="AIJ32828.1"/>
    <property type="molecule type" value="Genomic_DNA"/>
</dbReference>
<accession>A0A076NHH7</accession>
<evidence type="ECO:0000256" key="5">
    <source>
        <dbReference type="SAM" id="Phobius"/>
    </source>
</evidence>
<feature type="transmembrane region" description="Helical" evidence="5">
    <location>
        <begin position="102"/>
        <end position="124"/>
    </location>
</feature>
<proteinExistence type="predicted"/>
<comment type="subcellular location">
    <subcellularLocation>
        <location evidence="1">Membrane</location>
        <topology evidence="1">Multi-pass membrane protein</topology>
    </subcellularLocation>
</comment>
<feature type="transmembrane region" description="Helical" evidence="5">
    <location>
        <begin position="25"/>
        <end position="47"/>
    </location>
</feature>
<dbReference type="KEGG" id="cii:CIMIT_01925"/>
<evidence type="ECO:0000313" key="8">
    <source>
        <dbReference type="Proteomes" id="UP000028780"/>
    </source>
</evidence>
<evidence type="ECO:0000256" key="1">
    <source>
        <dbReference type="ARBA" id="ARBA00004141"/>
    </source>
</evidence>
<feature type="transmembrane region" description="Helical" evidence="5">
    <location>
        <begin position="182"/>
        <end position="211"/>
    </location>
</feature>
<dbReference type="eggNOG" id="COG2116">
    <property type="taxonomic scope" value="Bacteria"/>
</dbReference>
<dbReference type="Gene3D" id="1.20.1080.10">
    <property type="entry name" value="Glycerol uptake facilitator protein"/>
    <property type="match status" value="1"/>
</dbReference>
<reference evidence="7 9" key="2">
    <citation type="submission" date="2017-06" db="EMBL/GenBank/DDBJ databases">
        <authorList>
            <consortium name="Pathogen Informatics"/>
        </authorList>
    </citation>
    <scope>NUCLEOTIDE SEQUENCE [LARGE SCALE GENOMIC DNA]</scope>
    <source>
        <strain evidence="7 9">NCTC13015</strain>
    </source>
</reference>
<dbReference type="PANTHER" id="PTHR30520">
    <property type="entry name" value="FORMATE TRANSPORTER-RELATED"/>
    <property type="match status" value="1"/>
</dbReference>
<dbReference type="STRING" id="156978.CIMIT_01925"/>
<dbReference type="EMBL" id="LT906467">
    <property type="protein sequence ID" value="SNV58635.1"/>
    <property type="molecule type" value="Genomic_DNA"/>
</dbReference>
<evidence type="ECO:0000313" key="9">
    <source>
        <dbReference type="Proteomes" id="UP000215374"/>
    </source>
</evidence>
<dbReference type="GO" id="GO:0005886">
    <property type="term" value="C:plasma membrane"/>
    <property type="evidence" value="ECO:0007669"/>
    <property type="project" value="TreeGrafter"/>
</dbReference>
<dbReference type="Proteomes" id="UP000215374">
    <property type="component" value="Chromosome 1"/>
</dbReference>
<dbReference type="OrthoDB" id="9786493at2"/>
<dbReference type="PANTHER" id="PTHR30520:SF8">
    <property type="entry name" value="NITRITE TRANSPORTER NIRC"/>
    <property type="match status" value="1"/>
</dbReference>
<organism evidence="6 8">
    <name type="scientific">Corynebacterium imitans</name>
    <dbReference type="NCBI Taxonomy" id="156978"/>
    <lineage>
        <taxon>Bacteria</taxon>
        <taxon>Bacillati</taxon>
        <taxon>Actinomycetota</taxon>
        <taxon>Actinomycetes</taxon>
        <taxon>Mycobacteriales</taxon>
        <taxon>Corynebacteriaceae</taxon>
        <taxon>Corynebacterium</taxon>
    </lineage>
</organism>
<evidence type="ECO:0000313" key="6">
    <source>
        <dbReference type="EMBL" id="AIJ32828.1"/>
    </source>
</evidence>
<name>A0A076NHH7_9CORY</name>
<keyword evidence="8" id="KW-1185">Reference proteome</keyword>
<dbReference type="AlphaFoldDB" id="A0A076NHH7"/>
<protein>
    <submittedName>
        <fullName evidence="6 7">Transporter</fullName>
    </submittedName>
</protein>
<evidence type="ECO:0000256" key="4">
    <source>
        <dbReference type="ARBA" id="ARBA00023136"/>
    </source>
</evidence>
<dbReference type="Pfam" id="PF01226">
    <property type="entry name" value="Form_Nir_trans"/>
    <property type="match status" value="1"/>
</dbReference>
<dbReference type="GO" id="GO:0015499">
    <property type="term" value="F:formate transmembrane transporter activity"/>
    <property type="evidence" value="ECO:0007669"/>
    <property type="project" value="TreeGrafter"/>
</dbReference>
<keyword evidence="2 5" id="KW-0812">Transmembrane</keyword>
<reference evidence="6 8" key="1">
    <citation type="submission" date="2014-08" db="EMBL/GenBank/DDBJ databases">
        <title>Complete genome sequence of Corynebacterium imitans DSM 44264, isolated from a five-month-old boy with suspected pharyngeal diphtheria.</title>
        <authorList>
            <person name="Mollmann S."/>
            <person name="Albersmeier A."/>
            <person name="Ruckert C."/>
            <person name="Tauch A."/>
        </authorList>
    </citation>
    <scope>NUCLEOTIDE SEQUENCE [LARGE SCALE GENOMIC DNA]</scope>
    <source>
        <strain evidence="6 8">DSM 44264</strain>
    </source>
</reference>
<evidence type="ECO:0000256" key="3">
    <source>
        <dbReference type="ARBA" id="ARBA00022989"/>
    </source>
</evidence>
<evidence type="ECO:0000256" key="2">
    <source>
        <dbReference type="ARBA" id="ARBA00022692"/>
    </source>
</evidence>
<keyword evidence="3 5" id="KW-1133">Transmembrane helix</keyword>
<gene>
    <name evidence="7" type="primary">nirC_2</name>
    <name evidence="6" type="ORF">CIMIT_01925</name>
    <name evidence="7" type="ORF">SAMEA4535761_00451</name>
</gene>
<sequence length="260" mass="27619">MALNDTMQAAANKKEELLDNEPGRFFVRSILGGIYLMVGTAFAAVVGNMTEQLFPGSGAVVFAMLFGLGLFAIIVLAAELATGDMMFSSWAATVRQFSWGKGIWIVVVATVGNLVGALLIAWILSQSAKFGSLDNTHLLSTLVEGKLNKGPWGTFVEAMLANFVVNMAIVGALLSKEVISKFIVILPTIAIFVGLGLEHVIANFCLMGMALFADPQPDGFTFGAVALNWGIVWVGNFIGGGLGIGAVYAWLNKTNTVYKD</sequence>